<protein>
    <recommendedName>
        <fullName evidence="1">Glycosyltransferase 2-like domain-containing protein</fullName>
    </recommendedName>
</protein>
<name>A0A1G2BN87_9BACT</name>
<dbReference type="AlphaFoldDB" id="A0A1G2BN87"/>
<comment type="caution">
    <text evidence="2">The sequence shown here is derived from an EMBL/GenBank/DDBJ whole genome shotgun (WGS) entry which is preliminary data.</text>
</comment>
<dbReference type="InterPro" id="IPR029044">
    <property type="entry name" value="Nucleotide-diphossugar_trans"/>
</dbReference>
<reference evidence="2 3" key="1">
    <citation type="journal article" date="2016" name="Nat. Commun.">
        <title>Thousands of microbial genomes shed light on interconnected biogeochemical processes in an aquifer system.</title>
        <authorList>
            <person name="Anantharaman K."/>
            <person name="Brown C.T."/>
            <person name="Hug L.A."/>
            <person name="Sharon I."/>
            <person name="Castelle C.J."/>
            <person name="Probst A.J."/>
            <person name="Thomas B.C."/>
            <person name="Singh A."/>
            <person name="Wilkins M.J."/>
            <person name="Karaoz U."/>
            <person name="Brodie E.L."/>
            <person name="Williams K.H."/>
            <person name="Hubbard S.S."/>
            <person name="Banfield J.F."/>
        </authorList>
    </citation>
    <scope>NUCLEOTIDE SEQUENCE [LARGE SCALE GENOMIC DNA]</scope>
</reference>
<feature type="domain" description="Glycosyltransferase 2-like" evidence="1">
    <location>
        <begin position="6"/>
        <end position="162"/>
    </location>
</feature>
<evidence type="ECO:0000259" key="1">
    <source>
        <dbReference type="Pfam" id="PF00535"/>
    </source>
</evidence>
<dbReference type="Proteomes" id="UP000177817">
    <property type="component" value="Unassembled WGS sequence"/>
</dbReference>
<accession>A0A1G2BN87</accession>
<dbReference type="InterPro" id="IPR050256">
    <property type="entry name" value="Glycosyltransferase_2"/>
</dbReference>
<dbReference type="EMBL" id="MHKK01000004">
    <property type="protein sequence ID" value="OGY90615.1"/>
    <property type="molecule type" value="Genomic_DNA"/>
</dbReference>
<dbReference type="PANTHER" id="PTHR48090">
    <property type="entry name" value="UNDECAPRENYL-PHOSPHATE 4-DEOXY-4-FORMAMIDO-L-ARABINOSE TRANSFERASE-RELATED"/>
    <property type="match status" value="1"/>
</dbReference>
<dbReference type="Pfam" id="PF00535">
    <property type="entry name" value="Glycos_transf_2"/>
    <property type="match status" value="1"/>
</dbReference>
<gene>
    <name evidence="2" type="ORF">A2677_02305</name>
</gene>
<dbReference type="Gene3D" id="3.90.550.10">
    <property type="entry name" value="Spore Coat Polysaccharide Biosynthesis Protein SpsA, Chain A"/>
    <property type="match status" value="1"/>
</dbReference>
<proteinExistence type="predicted"/>
<dbReference type="PANTHER" id="PTHR48090:SF7">
    <property type="entry name" value="RFBJ PROTEIN"/>
    <property type="match status" value="1"/>
</dbReference>
<organism evidence="2 3">
    <name type="scientific">Candidatus Komeilibacteria bacterium RIFCSPHIGHO2_01_FULL_52_14</name>
    <dbReference type="NCBI Taxonomy" id="1798549"/>
    <lineage>
        <taxon>Bacteria</taxon>
        <taxon>Candidatus Komeiliibacteriota</taxon>
    </lineage>
</organism>
<sequence>MARIIVTMPAYNAEQTIAATVERLPHVYDEILLCDDASKDKTAAVARSLGLTVFEHGRNGGYGANQKTLYYEALQRNPDVIIMVHPDNQYDASNVGTGIRMIERGEADFIIGNRMSTARKDGMPFWRYVSNRFLTICQNLVFHSHMHELHSGLRLYKVSMLRQMPFEKFSDDFVFDSETIAWAFAHGFKFGEIPARCFYGFSESSINFKRSVAYGLATLKVLMRYMSGYYRRMR</sequence>
<dbReference type="SUPFAM" id="SSF53448">
    <property type="entry name" value="Nucleotide-diphospho-sugar transferases"/>
    <property type="match status" value="1"/>
</dbReference>
<dbReference type="InterPro" id="IPR001173">
    <property type="entry name" value="Glyco_trans_2-like"/>
</dbReference>
<dbReference type="CDD" id="cd04179">
    <property type="entry name" value="DPM_DPG-synthase_like"/>
    <property type="match status" value="1"/>
</dbReference>
<evidence type="ECO:0000313" key="2">
    <source>
        <dbReference type="EMBL" id="OGY90615.1"/>
    </source>
</evidence>
<evidence type="ECO:0000313" key="3">
    <source>
        <dbReference type="Proteomes" id="UP000177817"/>
    </source>
</evidence>